<dbReference type="GO" id="GO:0016887">
    <property type="term" value="F:ATP hydrolysis activity"/>
    <property type="evidence" value="ECO:0007669"/>
    <property type="project" value="TreeGrafter"/>
</dbReference>
<name>A0A8E5INI0_SALET</name>
<dbReference type="InterPro" id="IPR013701">
    <property type="entry name" value="Lhr-like_DEAD/DEAH_assoc"/>
</dbReference>
<dbReference type="AlphaFoldDB" id="A0A8E5INI0"/>
<feature type="domain" description="Lhr-like DEAD/H associated" evidence="2">
    <location>
        <begin position="13"/>
        <end position="80"/>
    </location>
</feature>
<feature type="region of interest" description="Disordered" evidence="1">
    <location>
        <begin position="143"/>
        <end position="165"/>
    </location>
</feature>
<proteinExistence type="predicted"/>
<dbReference type="GO" id="GO:0003677">
    <property type="term" value="F:DNA binding"/>
    <property type="evidence" value="ECO:0007669"/>
    <property type="project" value="TreeGrafter"/>
</dbReference>
<evidence type="ECO:0000259" key="2">
    <source>
        <dbReference type="Pfam" id="PF08494"/>
    </source>
</evidence>
<dbReference type="GO" id="GO:0005524">
    <property type="term" value="F:ATP binding"/>
    <property type="evidence" value="ECO:0007669"/>
    <property type="project" value="InterPro"/>
</dbReference>
<dbReference type="EMBL" id="CP043765">
    <property type="protein sequence ID" value="QUS47332.1"/>
    <property type="molecule type" value="Genomic_DNA"/>
</dbReference>
<sequence>MNEPADGAMNLFKTWAQRKRSADLLAVAQQYPSFPIVLETYRECLRDAFDLPALVDVLRAVESRKIRVTTVDVTTPSPMAASLLFSFVGNFIYDEDAPAAERRAQALTIDHAQLRELLGETELRKLLDPDVVLEHSGSRRARRRCCPGGTAAGSYRPAASGDAAA</sequence>
<dbReference type="Pfam" id="PF08494">
    <property type="entry name" value="DEAD_assoc"/>
    <property type="match status" value="1"/>
</dbReference>
<dbReference type="PANTHER" id="PTHR47962:SF5">
    <property type="entry name" value="ATP-DEPENDENT HELICASE LHR-RELATED"/>
    <property type="match status" value="1"/>
</dbReference>
<dbReference type="InterPro" id="IPR052511">
    <property type="entry name" value="ATP-dep_Helicase"/>
</dbReference>
<dbReference type="PANTHER" id="PTHR47962">
    <property type="entry name" value="ATP-DEPENDENT HELICASE LHR-RELATED-RELATED"/>
    <property type="match status" value="1"/>
</dbReference>
<organism evidence="3">
    <name type="scientific">Salmonella enterica subsp. enterica serovar Dessau</name>
    <dbReference type="NCBI Taxonomy" id="2564349"/>
    <lineage>
        <taxon>Bacteria</taxon>
        <taxon>Pseudomonadati</taxon>
        <taxon>Pseudomonadota</taxon>
        <taxon>Gammaproteobacteria</taxon>
        <taxon>Enterobacterales</taxon>
        <taxon>Enterobacteriaceae</taxon>
        <taxon>Salmonella</taxon>
    </lineage>
</organism>
<reference evidence="3" key="1">
    <citation type="submission" date="2019-09" db="EMBL/GenBank/DDBJ databases">
        <title>Characterization of Mobilized Colistin Resistance Gene mcr-9 Carrying Colisitin Resistant Salmonella enterica serotype Senftenberg ST14.</title>
        <authorList>
            <person name="Cha M.-H."/>
            <person name="Woo G.-J."/>
        </authorList>
    </citation>
    <scope>NUCLEOTIDE SEQUENCE</scope>
    <source>
        <strain evidence="3">KUFSE-SAL0043</strain>
    </source>
</reference>
<gene>
    <name evidence="3" type="ORF">F1331_24090</name>
</gene>
<accession>A0A8E5INI0</accession>
<evidence type="ECO:0000313" key="3">
    <source>
        <dbReference type="EMBL" id="QUS47332.1"/>
    </source>
</evidence>
<protein>
    <recommendedName>
        <fullName evidence="2">Lhr-like DEAD/H associated domain-containing protein</fullName>
    </recommendedName>
</protein>
<evidence type="ECO:0000256" key="1">
    <source>
        <dbReference type="SAM" id="MobiDB-lite"/>
    </source>
</evidence>